<evidence type="ECO:0000256" key="1">
    <source>
        <dbReference type="ARBA" id="ARBA00004141"/>
    </source>
</evidence>
<feature type="transmembrane region" description="Helical" evidence="7">
    <location>
        <begin position="31"/>
        <end position="48"/>
    </location>
</feature>
<organism evidence="8 9">
    <name type="scientific">Onchocerca volvulus</name>
    <dbReference type="NCBI Taxonomy" id="6282"/>
    <lineage>
        <taxon>Eukaryota</taxon>
        <taxon>Metazoa</taxon>
        <taxon>Ecdysozoa</taxon>
        <taxon>Nematoda</taxon>
        <taxon>Chromadorea</taxon>
        <taxon>Rhabditida</taxon>
        <taxon>Spirurina</taxon>
        <taxon>Spiruromorpha</taxon>
        <taxon>Filarioidea</taxon>
        <taxon>Onchocercidae</taxon>
        <taxon>Onchocerca</taxon>
    </lineage>
</organism>
<feature type="transmembrane region" description="Helical" evidence="7">
    <location>
        <begin position="296"/>
        <end position="316"/>
    </location>
</feature>
<sequence>MAEIAVGGVLTGCVGCMLTVEVLTKHNPECMNLLTCSTFIFISFISFFKQSDYLKRLPRSRVPLLRGYMRIVLIFFVVNVSNNLALQYDVSIPLFIISRSGTLLANVLLGYCLRKRICSWGKLLSIILVSIGIILFTLADQFSKHPIIEKDGKSVHPLSILHSSPGIFLLLLAALLSAYLGICQEDLYCIYGNHSQEAIFFIHVLSLPGFFFFYNDIWQAVVHFNNSDTFFIFGFRFPIPSLWIYAILNCIFQWICITNVHTLISLTTSLNVAMIITLRKFLSMVLSIILFKNSFTFMHCVGSLFVLLGTVAFTSCDLNFKSAQKKNV</sequence>
<evidence type="ECO:0000256" key="5">
    <source>
        <dbReference type="ARBA" id="ARBA00022989"/>
    </source>
</evidence>
<dbReference type="Pfam" id="PF08449">
    <property type="entry name" value="UAA"/>
    <property type="match status" value="1"/>
</dbReference>
<dbReference type="PANTHER" id="PTHR10778">
    <property type="entry name" value="SOLUTE CARRIER FAMILY 35 MEMBER B"/>
    <property type="match status" value="1"/>
</dbReference>
<keyword evidence="6 7" id="KW-0472">Membrane</keyword>
<name>A0A8R1TTE6_ONCVO</name>
<feature type="transmembrane region" description="Helical" evidence="7">
    <location>
        <begin position="120"/>
        <end position="139"/>
    </location>
</feature>
<evidence type="ECO:0000256" key="3">
    <source>
        <dbReference type="ARBA" id="ARBA00022448"/>
    </source>
</evidence>
<reference evidence="9" key="1">
    <citation type="submission" date="2013-10" db="EMBL/GenBank/DDBJ databases">
        <title>Genome sequencing of Onchocerca volvulus.</title>
        <authorList>
            <person name="Cotton J."/>
            <person name="Tsai J."/>
            <person name="Stanley E."/>
            <person name="Tracey A."/>
            <person name="Holroyd N."/>
            <person name="Lustigman S."/>
            <person name="Berriman M."/>
        </authorList>
    </citation>
    <scope>NUCLEOTIDE SEQUENCE</scope>
</reference>
<comment type="similarity">
    <text evidence="2">Belongs to the nucleotide-sugar transporter family. SLC35B subfamily.</text>
</comment>
<keyword evidence="4 7" id="KW-0812">Transmembrane</keyword>
<keyword evidence="5 7" id="KW-1133">Transmembrane helix</keyword>
<dbReference type="AlphaFoldDB" id="A0A8R1TTE6"/>
<dbReference type="InterPro" id="IPR013657">
    <property type="entry name" value="SCL35B1-4/HUT1"/>
</dbReference>
<feature type="transmembrane region" description="Helical" evidence="7">
    <location>
        <begin position="200"/>
        <end position="222"/>
    </location>
</feature>
<protein>
    <recommendedName>
        <fullName evidence="10">Sugar phosphate transporter domain-containing protein</fullName>
    </recommendedName>
</protein>
<evidence type="ECO:0000256" key="4">
    <source>
        <dbReference type="ARBA" id="ARBA00022692"/>
    </source>
</evidence>
<evidence type="ECO:0008006" key="10">
    <source>
        <dbReference type="Google" id="ProtNLM"/>
    </source>
</evidence>
<keyword evidence="9" id="KW-1185">Reference proteome</keyword>
<keyword evidence="3" id="KW-0813">Transport</keyword>
<dbReference type="EMBL" id="CMVM020000127">
    <property type="status" value="NOT_ANNOTATED_CDS"/>
    <property type="molecule type" value="Genomic_DNA"/>
</dbReference>
<dbReference type="GO" id="GO:0000139">
    <property type="term" value="C:Golgi membrane"/>
    <property type="evidence" value="ECO:0007669"/>
    <property type="project" value="TreeGrafter"/>
</dbReference>
<feature type="transmembrane region" description="Helical" evidence="7">
    <location>
        <begin position="92"/>
        <end position="113"/>
    </location>
</feature>
<dbReference type="EnsemblMetazoa" id="OVOC4139.1">
    <property type="protein sequence ID" value="OVOC4139.1"/>
    <property type="gene ID" value="WBGene00240948"/>
</dbReference>
<dbReference type="GO" id="GO:0005789">
    <property type="term" value="C:endoplasmic reticulum membrane"/>
    <property type="evidence" value="ECO:0007669"/>
    <property type="project" value="TreeGrafter"/>
</dbReference>
<feature type="transmembrane region" description="Helical" evidence="7">
    <location>
        <begin position="159"/>
        <end position="180"/>
    </location>
</feature>
<dbReference type="PANTHER" id="PTHR10778:SF16">
    <property type="entry name" value="UAA TRANSPORTER"/>
    <property type="match status" value="1"/>
</dbReference>
<dbReference type="GO" id="GO:0005462">
    <property type="term" value="F:UDP-N-acetylglucosamine transmembrane transporter activity"/>
    <property type="evidence" value="ECO:0007669"/>
    <property type="project" value="TreeGrafter"/>
</dbReference>
<comment type="subcellular location">
    <subcellularLocation>
        <location evidence="1">Membrane</location>
        <topology evidence="1">Multi-pass membrane protein</topology>
    </subcellularLocation>
</comment>
<evidence type="ECO:0000256" key="7">
    <source>
        <dbReference type="SAM" id="Phobius"/>
    </source>
</evidence>
<dbReference type="GO" id="GO:0005464">
    <property type="term" value="F:UDP-xylose transmembrane transporter activity"/>
    <property type="evidence" value="ECO:0007669"/>
    <property type="project" value="TreeGrafter"/>
</dbReference>
<evidence type="ECO:0000256" key="6">
    <source>
        <dbReference type="ARBA" id="ARBA00023136"/>
    </source>
</evidence>
<evidence type="ECO:0000313" key="8">
    <source>
        <dbReference type="EnsemblMetazoa" id="OVOC4139.1"/>
    </source>
</evidence>
<evidence type="ECO:0000256" key="2">
    <source>
        <dbReference type="ARBA" id="ARBA00010694"/>
    </source>
</evidence>
<reference evidence="8" key="2">
    <citation type="submission" date="2022-06" db="UniProtKB">
        <authorList>
            <consortium name="EnsemblMetazoa"/>
        </authorList>
    </citation>
    <scope>IDENTIFICATION</scope>
</reference>
<dbReference type="OMA" id="RTNAMIG"/>
<evidence type="ECO:0000313" key="9">
    <source>
        <dbReference type="Proteomes" id="UP000024404"/>
    </source>
</evidence>
<proteinExistence type="inferred from homology"/>
<dbReference type="Proteomes" id="UP000024404">
    <property type="component" value="Unassembled WGS sequence"/>
</dbReference>
<accession>A0A8R1TTE6</accession>